<name>W3X6H2_PESFW</name>
<evidence type="ECO:0000256" key="7">
    <source>
        <dbReference type="ARBA" id="ARBA00023242"/>
    </source>
</evidence>
<evidence type="ECO:0000256" key="5">
    <source>
        <dbReference type="ARBA" id="ARBA00023125"/>
    </source>
</evidence>
<evidence type="ECO:0000259" key="9">
    <source>
        <dbReference type="SMART" id="SM00906"/>
    </source>
</evidence>
<keyword evidence="7" id="KW-0539">Nucleus</keyword>
<dbReference type="KEGG" id="pfy:PFICI_06715"/>
<dbReference type="RefSeq" id="XP_007833487.1">
    <property type="nucleotide sequence ID" value="XM_007835296.1"/>
</dbReference>
<dbReference type="eggNOG" id="ENOG502SHT0">
    <property type="taxonomic scope" value="Eukaryota"/>
</dbReference>
<sequence length="684" mass="75029">MLTCRVSQCDGALPACSNCKNAGIACADGASARMRGLPRAHLADLRNRIAWLESIIKERCPDIDLSQDAPAMEASESDAEDLGLPDDELTNREANSRAHTDRDATNENIVQSQGSSQPVGVPLVNDTSRPAEIRRDIAIDANTSTHQIGLIALGSGQDARYIGPSSGYFLARVLLQSPERTMTTHSFSNNKTNNKLPLPCDLIDSIQGPLPLPSRQGANFLCESYFNMIHVQYPILHRPTFMNMLEQMHQPSEPDPVVAFQVFMVLAIGASVCPRVSRPGILSDSYGISAMRFFDQINVQNSLQGLQCLLLMSLYAMHNPSAKLSVWYLNYHCIAALLDLGLQRKIDVSSGVSLFEQEMRTRLFWSVYTLDRTIATTVGRPIGLRDEACELRLPQDISDDALSTPGTPSTVSNGSHMQFSIHLFKLARINSEIKYIANSINRGAPPYALPFIADYPAWQDGVMQNLDAWNLEIPSAQPGENNLGHMLCQIKYHEIRMLVTRPSPAIPSPSPDVLTQCYSSATMAIRLYDELYKQDLLAASWTVLHSITMSAITMMYCIRMVPGIADNTTLDTWMGDISICTNLLSAIGEHWSGAKRCKGIIDDLGKATTRLVKSRQSLTSPSNTHELSSDLPLGDLGGMEGDFSTMFGNSDFLLDEFGDISGLFDLTWTGEPSALNSTTTLAVA</sequence>
<keyword evidence="11" id="KW-1185">Reference proteome</keyword>
<dbReference type="HOGENOM" id="CLU_012331_2_0_1"/>
<keyword evidence="4" id="KW-0805">Transcription regulation</keyword>
<dbReference type="InParanoid" id="W3X6H2"/>
<dbReference type="SMART" id="SM00906">
    <property type="entry name" value="Fungal_trans"/>
    <property type="match status" value="1"/>
</dbReference>
<evidence type="ECO:0000256" key="6">
    <source>
        <dbReference type="ARBA" id="ARBA00023163"/>
    </source>
</evidence>
<comment type="subcellular location">
    <subcellularLocation>
        <location evidence="1">Nucleus</location>
    </subcellularLocation>
</comment>
<dbReference type="Pfam" id="PF04082">
    <property type="entry name" value="Fungal_trans"/>
    <property type="match status" value="1"/>
</dbReference>
<keyword evidence="3" id="KW-0862">Zinc</keyword>
<feature type="compositionally biased region" description="Basic and acidic residues" evidence="8">
    <location>
        <begin position="93"/>
        <end position="105"/>
    </location>
</feature>
<dbReference type="InterPro" id="IPR007219">
    <property type="entry name" value="XnlR_reg_dom"/>
</dbReference>
<evidence type="ECO:0000256" key="1">
    <source>
        <dbReference type="ARBA" id="ARBA00004123"/>
    </source>
</evidence>
<proteinExistence type="predicted"/>
<dbReference type="CDD" id="cd14653">
    <property type="entry name" value="ZIP_Gal4p-like"/>
    <property type="match status" value="1"/>
</dbReference>
<keyword evidence="6" id="KW-0804">Transcription</keyword>
<dbReference type="InterPro" id="IPR036864">
    <property type="entry name" value="Zn2-C6_fun-type_DNA-bd_sf"/>
</dbReference>
<dbReference type="GO" id="GO:0006351">
    <property type="term" value="P:DNA-templated transcription"/>
    <property type="evidence" value="ECO:0007669"/>
    <property type="project" value="InterPro"/>
</dbReference>
<evidence type="ECO:0000256" key="4">
    <source>
        <dbReference type="ARBA" id="ARBA00023015"/>
    </source>
</evidence>
<evidence type="ECO:0000313" key="10">
    <source>
        <dbReference type="EMBL" id="ETS81713.1"/>
    </source>
</evidence>
<dbReference type="InterPro" id="IPR052202">
    <property type="entry name" value="Yeast_MetPath_Reg"/>
</dbReference>
<dbReference type="InterPro" id="IPR001138">
    <property type="entry name" value="Zn2Cys6_DnaBD"/>
</dbReference>
<feature type="domain" description="Xylanolytic transcriptional activator regulatory" evidence="9">
    <location>
        <begin position="326"/>
        <end position="400"/>
    </location>
</feature>
<dbReference type="GO" id="GO:0045944">
    <property type="term" value="P:positive regulation of transcription by RNA polymerase II"/>
    <property type="evidence" value="ECO:0007669"/>
    <property type="project" value="TreeGrafter"/>
</dbReference>
<dbReference type="OMA" id="MMILVLR"/>
<dbReference type="Gene3D" id="4.10.240.10">
    <property type="entry name" value="Zn(2)-C6 fungal-type DNA-binding domain"/>
    <property type="match status" value="1"/>
</dbReference>
<dbReference type="GeneID" id="19271728"/>
<keyword evidence="2" id="KW-0479">Metal-binding</keyword>
<feature type="region of interest" description="Disordered" evidence="8">
    <location>
        <begin position="69"/>
        <end position="88"/>
    </location>
</feature>
<dbReference type="GO" id="GO:0008270">
    <property type="term" value="F:zinc ion binding"/>
    <property type="evidence" value="ECO:0007669"/>
    <property type="project" value="InterPro"/>
</dbReference>
<dbReference type="GO" id="GO:0005634">
    <property type="term" value="C:nucleus"/>
    <property type="evidence" value="ECO:0007669"/>
    <property type="project" value="UniProtKB-SubCell"/>
</dbReference>
<organism evidence="10 11">
    <name type="scientific">Pestalotiopsis fici (strain W106-1 / CGMCC3.15140)</name>
    <dbReference type="NCBI Taxonomy" id="1229662"/>
    <lineage>
        <taxon>Eukaryota</taxon>
        <taxon>Fungi</taxon>
        <taxon>Dikarya</taxon>
        <taxon>Ascomycota</taxon>
        <taxon>Pezizomycotina</taxon>
        <taxon>Sordariomycetes</taxon>
        <taxon>Xylariomycetidae</taxon>
        <taxon>Amphisphaeriales</taxon>
        <taxon>Sporocadaceae</taxon>
        <taxon>Pestalotiopsis</taxon>
    </lineage>
</organism>
<feature type="compositionally biased region" description="Polar residues" evidence="8">
    <location>
        <begin position="106"/>
        <end position="118"/>
    </location>
</feature>
<dbReference type="CDD" id="cd12148">
    <property type="entry name" value="fungal_TF_MHR"/>
    <property type="match status" value="1"/>
</dbReference>
<evidence type="ECO:0000313" key="11">
    <source>
        <dbReference type="Proteomes" id="UP000030651"/>
    </source>
</evidence>
<dbReference type="CDD" id="cd00067">
    <property type="entry name" value="GAL4"/>
    <property type="match status" value="1"/>
</dbReference>
<dbReference type="GO" id="GO:0043565">
    <property type="term" value="F:sequence-specific DNA binding"/>
    <property type="evidence" value="ECO:0007669"/>
    <property type="project" value="TreeGrafter"/>
</dbReference>
<dbReference type="STRING" id="1229662.W3X6H2"/>
<dbReference type="OrthoDB" id="25921at2759"/>
<reference evidence="11" key="1">
    <citation type="journal article" date="2015" name="BMC Genomics">
        <title>Genomic and transcriptomic analysis of the endophytic fungus Pestalotiopsis fici reveals its lifestyle and high potential for synthesis of natural products.</title>
        <authorList>
            <person name="Wang X."/>
            <person name="Zhang X."/>
            <person name="Liu L."/>
            <person name="Xiang M."/>
            <person name="Wang W."/>
            <person name="Sun X."/>
            <person name="Che Y."/>
            <person name="Guo L."/>
            <person name="Liu G."/>
            <person name="Guo L."/>
            <person name="Wang C."/>
            <person name="Yin W.B."/>
            <person name="Stadler M."/>
            <person name="Zhang X."/>
            <person name="Liu X."/>
        </authorList>
    </citation>
    <scope>NUCLEOTIDE SEQUENCE [LARGE SCALE GENOMIC DNA]</scope>
    <source>
        <strain evidence="11">W106-1 / CGMCC3.15140</strain>
    </source>
</reference>
<dbReference type="PANTHER" id="PTHR47782:SF1">
    <property type="entry name" value="PYRIMIDINE PATHWAY REGULATORY PROTEIN 1"/>
    <property type="match status" value="1"/>
</dbReference>
<feature type="compositionally biased region" description="Acidic residues" evidence="8">
    <location>
        <begin position="75"/>
        <end position="88"/>
    </location>
</feature>
<dbReference type="Proteomes" id="UP000030651">
    <property type="component" value="Unassembled WGS sequence"/>
</dbReference>
<protein>
    <recommendedName>
        <fullName evidence="9">Xylanolytic transcriptional activator regulatory domain-containing protein</fullName>
    </recommendedName>
</protein>
<dbReference type="GO" id="GO:0000981">
    <property type="term" value="F:DNA-binding transcription factor activity, RNA polymerase II-specific"/>
    <property type="evidence" value="ECO:0007669"/>
    <property type="project" value="InterPro"/>
</dbReference>
<dbReference type="EMBL" id="KI912112">
    <property type="protein sequence ID" value="ETS81713.1"/>
    <property type="molecule type" value="Genomic_DNA"/>
</dbReference>
<evidence type="ECO:0000256" key="8">
    <source>
        <dbReference type="SAM" id="MobiDB-lite"/>
    </source>
</evidence>
<accession>W3X6H2</accession>
<gene>
    <name evidence="10" type="ORF">PFICI_06715</name>
</gene>
<evidence type="ECO:0000256" key="2">
    <source>
        <dbReference type="ARBA" id="ARBA00022723"/>
    </source>
</evidence>
<dbReference type="PANTHER" id="PTHR47782">
    <property type="entry name" value="ZN(II)2CYS6 TRANSCRIPTION FACTOR (EUROFUNG)-RELATED"/>
    <property type="match status" value="1"/>
</dbReference>
<keyword evidence="5" id="KW-0238">DNA-binding</keyword>
<feature type="region of interest" description="Disordered" evidence="8">
    <location>
        <begin position="93"/>
        <end position="125"/>
    </location>
</feature>
<evidence type="ECO:0000256" key="3">
    <source>
        <dbReference type="ARBA" id="ARBA00022833"/>
    </source>
</evidence>
<dbReference type="AlphaFoldDB" id="W3X6H2"/>